<dbReference type="AlphaFoldDB" id="A0AAD5T6H7"/>
<sequence length="449" mass="49749">MQRKSYLKPISINQLYLLPNQTYSSDRPNRSKRSAIPNVITLGKIEITFTCNMPNQIYPDLQKSSDQICTLVEKGLLAAAARIQRVIFFDTTIYVDVSFGSTCRELNYLASPDSCVWNKILGAAAPASWHEISKENAEKLELDENYLYPSALLKQYTPNDSIWNPQDADISASFNSDAPWWFPTVSDPLGEGSGTGGSGGPPLVRTRTREFGLGLFTAASESDIYDNSMQANDKIYDFQQTAAHELMHGLGFMSAWGHSMGTDSFLPGNPVLQIENGTLTGITFSKSYIFDKMMAHTATGVLLKDYADAIRTQAINILTETSRKYPFTSFTEMFNLWQPLFLQSPAFQLSKNLQSSIATTPMQLITWYQDFSGNFHYAVLYTPRLFDDGSSISHLDATIYGGTSEYLMRPFSTSGIGIDAFTPHDRGVSVLGVGVAGILSQMGYVLHKS</sequence>
<evidence type="ECO:0000313" key="1">
    <source>
        <dbReference type="EMBL" id="KAJ3132223.1"/>
    </source>
</evidence>
<gene>
    <name evidence="1" type="ORF">HK100_005515</name>
</gene>
<reference evidence="1" key="1">
    <citation type="submission" date="2020-05" db="EMBL/GenBank/DDBJ databases">
        <title>Phylogenomic resolution of chytrid fungi.</title>
        <authorList>
            <person name="Stajich J.E."/>
            <person name="Amses K."/>
            <person name="Simmons R."/>
            <person name="Seto K."/>
            <person name="Myers J."/>
            <person name="Bonds A."/>
            <person name="Quandt C.A."/>
            <person name="Barry K."/>
            <person name="Liu P."/>
            <person name="Grigoriev I."/>
            <person name="Longcore J.E."/>
            <person name="James T.Y."/>
        </authorList>
    </citation>
    <scope>NUCLEOTIDE SEQUENCE</scope>
    <source>
        <strain evidence="1">JEL0513</strain>
    </source>
</reference>
<protein>
    <submittedName>
        <fullName evidence="1">Uncharacterized protein</fullName>
    </submittedName>
</protein>
<comment type="caution">
    <text evidence="1">The sequence shown here is derived from an EMBL/GenBank/DDBJ whole genome shotgun (WGS) entry which is preliminary data.</text>
</comment>
<accession>A0AAD5T6H7</accession>
<evidence type="ECO:0000313" key="2">
    <source>
        <dbReference type="Proteomes" id="UP001211907"/>
    </source>
</evidence>
<dbReference type="Proteomes" id="UP001211907">
    <property type="component" value="Unassembled WGS sequence"/>
</dbReference>
<name>A0AAD5T6H7_9FUNG</name>
<proteinExistence type="predicted"/>
<organism evidence="1 2">
    <name type="scientific">Physocladia obscura</name>
    <dbReference type="NCBI Taxonomy" id="109957"/>
    <lineage>
        <taxon>Eukaryota</taxon>
        <taxon>Fungi</taxon>
        <taxon>Fungi incertae sedis</taxon>
        <taxon>Chytridiomycota</taxon>
        <taxon>Chytridiomycota incertae sedis</taxon>
        <taxon>Chytridiomycetes</taxon>
        <taxon>Chytridiales</taxon>
        <taxon>Chytriomycetaceae</taxon>
        <taxon>Physocladia</taxon>
    </lineage>
</organism>
<keyword evidence="2" id="KW-1185">Reference proteome</keyword>
<dbReference type="EMBL" id="JADGJH010000258">
    <property type="protein sequence ID" value="KAJ3132223.1"/>
    <property type="molecule type" value="Genomic_DNA"/>
</dbReference>